<feature type="transmembrane region" description="Helical" evidence="8">
    <location>
        <begin position="1001"/>
        <end position="1023"/>
    </location>
</feature>
<dbReference type="InterPro" id="IPR000731">
    <property type="entry name" value="SSD"/>
</dbReference>
<dbReference type="Gene3D" id="1.20.1640.10">
    <property type="entry name" value="Multidrug efflux transporter AcrB transmembrane domain"/>
    <property type="match status" value="2"/>
</dbReference>
<dbReference type="InterPro" id="IPR003392">
    <property type="entry name" value="PTHD_SSD"/>
</dbReference>
<feature type="transmembrane region" description="Helical" evidence="8">
    <location>
        <begin position="450"/>
        <end position="473"/>
    </location>
</feature>
<dbReference type="GO" id="GO:0005886">
    <property type="term" value="C:plasma membrane"/>
    <property type="evidence" value="ECO:0007669"/>
    <property type="project" value="TreeGrafter"/>
</dbReference>
<organism evidence="10 11">
    <name type="scientific">Globodera rostochiensis</name>
    <name type="common">Golden nematode worm</name>
    <name type="synonym">Heterodera rostochiensis</name>
    <dbReference type="NCBI Taxonomy" id="31243"/>
    <lineage>
        <taxon>Eukaryota</taxon>
        <taxon>Metazoa</taxon>
        <taxon>Ecdysozoa</taxon>
        <taxon>Nematoda</taxon>
        <taxon>Chromadorea</taxon>
        <taxon>Rhabditida</taxon>
        <taxon>Tylenchina</taxon>
        <taxon>Tylenchomorpha</taxon>
        <taxon>Tylenchoidea</taxon>
        <taxon>Heteroderidae</taxon>
        <taxon>Heteroderinae</taxon>
        <taxon>Globodera</taxon>
    </lineage>
</organism>
<evidence type="ECO:0000313" key="11">
    <source>
        <dbReference type="WBParaSite" id="Gr19_v10_g16704.t1"/>
    </source>
</evidence>
<feature type="region of interest" description="Disordered" evidence="7">
    <location>
        <begin position="1"/>
        <end position="40"/>
    </location>
</feature>
<dbReference type="GO" id="GO:0006897">
    <property type="term" value="P:endocytosis"/>
    <property type="evidence" value="ECO:0007669"/>
    <property type="project" value="TreeGrafter"/>
</dbReference>
<feature type="compositionally biased region" description="Gly residues" evidence="7">
    <location>
        <begin position="1091"/>
        <end position="1100"/>
    </location>
</feature>
<feature type="compositionally biased region" description="Polar residues" evidence="7">
    <location>
        <begin position="1060"/>
        <end position="1069"/>
    </location>
</feature>
<comment type="similarity">
    <text evidence="2">Belongs to the patched family.</text>
</comment>
<protein>
    <submittedName>
        <fullName evidence="11">SSD domain-containing protein</fullName>
    </submittedName>
</protein>
<evidence type="ECO:0000256" key="7">
    <source>
        <dbReference type="SAM" id="MobiDB-lite"/>
    </source>
</evidence>
<feature type="transmembrane region" description="Helical" evidence="8">
    <location>
        <begin position="422"/>
        <end position="444"/>
    </location>
</feature>
<feature type="transmembrane region" description="Helical" evidence="8">
    <location>
        <begin position="895"/>
        <end position="915"/>
    </location>
</feature>
<sequence>MSATDRAPPSPPAPPAQKESVDSSAVTMRHRSSAAGRQSSLIGFPERRRSSILVGQRSMDLQMEQTGNVGPRFVLFVIRAFRRWGYFVADYDWQAMLVCLLTSLIGFIIVLRTPQQNDIQGYAPPNARARIEYSRYQEFFSRDGPGISVYIFIIAKDGGSLLREDYLNETIKVLDIANDEVQLSDPEMGTNGSQSFSKFCLSFCKANDPLRAFYHGLNYQNTLATKGQKLNGRINLDYPIARIFGRPMSLQQTFFGVEFFNESTASGVDPSDQRQFNLTDALLRAAQSDDETADIDDEKIGDNSTKSLAELAASGQHQQYVTNMREMKMVMLRFDAEHKQGWTSDIVKQYELTMRNRFEKKYESKRLAMYVLSKSVIEDEMIRAGLSIIPYMSIGFAVMVICSVISVLIRALYMHQQSAPKIFLAIAACVLPFMSSATALGFMFLFGFRFASILCLIPILVLSIGVDSSYLMIHEWQRVIQHSRRQPNRRNCHVGYRISQVLSEIGPAVLISTLTNIFADGCGWYTSSPELGGLCLGNLVSMMVAFFYQMTFYAGLMSLVGRYEIATEKRERRELQESIRRAVETSGAGMELGMSSVKHGLTRKQSKFHEHTKHYISETIQVYVNFVANKFVAMLIVTFYFVYLGLSIWGVTRMEVKLSIQQLFTMDSPLLMVDKLRVGYQVPHFMSVTVLVFNPGNLSNPERLARMNQFVADMEAINGSWGPIGTKYFVRDFIAFQLSNEADLDTELAAIDAGELEKSAEDRTALATTTQTPNGPFHEEDIGTFMNWPESAEWKAYIRFDNKTGHLQRFFFTTGYHGEKLRIWTERGHILNQWRAVVDKYANPDDFNASLYYDDSIFLDLIDNMPFDTMQSVVGTLFCMGIVCFLFLNSMFTVAMASGCVLSICCGILGILSWMHTDLDPITMAAMTISIGFSVDIPAHVSYHYYQAAAQGVDLTPQTKLVNCLSSVAFPALQAALSTCLCVSSLLLVHLHMANVFVRTMVLCVLLCNLHGLVFLPAFLILFDSIVQHVQQRVRTHRSNGRVAADDGKRKRPTPIPEASGSQESSLRQMTKLPEAVASKAMLQQQQQQRNGGGGNGGHYRNGARVGKAPAEQSNVTDRPVLDRFNSVDESEGTEMAPKRSLKSMVNIPSTEEEAEEGTDAAQKAAATATAHNGGERKD</sequence>
<proteinExistence type="inferred from homology"/>
<feature type="compositionally biased region" description="Low complexity" evidence="7">
    <location>
        <begin position="1160"/>
        <end position="1173"/>
    </location>
</feature>
<evidence type="ECO:0000256" key="8">
    <source>
        <dbReference type="SAM" id="Phobius"/>
    </source>
</evidence>
<evidence type="ECO:0000313" key="10">
    <source>
        <dbReference type="Proteomes" id="UP000887572"/>
    </source>
</evidence>
<feature type="transmembrane region" description="Helical" evidence="8">
    <location>
        <begin position="869"/>
        <end position="888"/>
    </location>
</feature>
<keyword evidence="4 8" id="KW-1133">Transmembrane helix</keyword>
<dbReference type="Proteomes" id="UP000887572">
    <property type="component" value="Unplaced"/>
</dbReference>
<evidence type="ECO:0000256" key="2">
    <source>
        <dbReference type="ARBA" id="ARBA00005585"/>
    </source>
</evidence>
<keyword evidence="10" id="KW-1185">Reference proteome</keyword>
<keyword evidence="3 8" id="KW-0812">Transmembrane</keyword>
<feature type="transmembrane region" description="Helical" evidence="8">
    <location>
        <begin position="494"/>
        <end position="519"/>
    </location>
</feature>
<dbReference type="PANTHER" id="PTHR10796">
    <property type="entry name" value="PATCHED-RELATED"/>
    <property type="match status" value="1"/>
</dbReference>
<keyword evidence="6" id="KW-0325">Glycoprotein</keyword>
<evidence type="ECO:0000256" key="6">
    <source>
        <dbReference type="ARBA" id="ARBA00023180"/>
    </source>
</evidence>
<feature type="region of interest" description="Disordered" evidence="7">
    <location>
        <begin position="1037"/>
        <end position="1179"/>
    </location>
</feature>
<evidence type="ECO:0000256" key="5">
    <source>
        <dbReference type="ARBA" id="ARBA00023136"/>
    </source>
</evidence>
<dbReference type="PANTHER" id="PTHR10796:SF97">
    <property type="entry name" value="SSD DOMAIN-CONTAINING PROTEIN"/>
    <property type="match status" value="1"/>
</dbReference>
<feature type="domain" description="SSD" evidence="9">
    <location>
        <begin position="395"/>
        <end position="559"/>
    </location>
</feature>
<keyword evidence="5 8" id="KW-0472">Membrane</keyword>
<comment type="subcellular location">
    <subcellularLocation>
        <location evidence="1">Membrane</location>
        <topology evidence="1">Multi-pass membrane protein</topology>
    </subcellularLocation>
</comment>
<reference evidence="11" key="1">
    <citation type="submission" date="2022-11" db="UniProtKB">
        <authorList>
            <consortium name="WormBaseParasite"/>
        </authorList>
    </citation>
    <scope>IDENTIFICATION</scope>
</reference>
<name>A0A914HHM0_GLORO</name>
<dbReference type="AlphaFoldDB" id="A0A914HHM0"/>
<dbReference type="GO" id="GO:0030659">
    <property type="term" value="C:cytoplasmic vesicle membrane"/>
    <property type="evidence" value="ECO:0007669"/>
    <property type="project" value="TreeGrafter"/>
</dbReference>
<dbReference type="PROSITE" id="PS50156">
    <property type="entry name" value="SSD"/>
    <property type="match status" value="1"/>
</dbReference>
<feature type="transmembrane region" description="Helical" evidence="8">
    <location>
        <begin position="539"/>
        <end position="563"/>
    </location>
</feature>
<evidence type="ECO:0000256" key="1">
    <source>
        <dbReference type="ARBA" id="ARBA00004141"/>
    </source>
</evidence>
<evidence type="ECO:0000259" key="9">
    <source>
        <dbReference type="PROSITE" id="PS50156"/>
    </source>
</evidence>
<dbReference type="WBParaSite" id="Gr19_v10_g16704.t1">
    <property type="protein sequence ID" value="Gr19_v10_g16704.t1"/>
    <property type="gene ID" value="Gr19_v10_g16704"/>
</dbReference>
<feature type="transmembrane region" description="Helical" evidence="8">
    <location>
        <begin position="631"/>
        <end position="651"/>
    </location>
</feature>
<evidence type="ECO:0000256" key="3">
    <source>
        <dbReference type="ARBA" id="ARBA00022692"/>
    </source>
</evidence>
<dbReference type="SUPFAM" id="SSF82866">
    <property type="entry name" value="Multidrug efflux transporter AcrB transmembrane domain"/>
    <property type="match status" value="2"/>
</dbReference>
<feature type="transmembrane region" description="Helical" evidence="8">
    <location>
        <begin position="968"/>
        <end position="989"/>
    </location>
</feature>
<feature type="transmembrane region" description="Helical" evidence="8">
    <location>
        <begin position="388"/>
        <end position="413"/>
    </location>
</feature>
<accession>A0A914HHM0</accession>
<dbReference type="Pfam" id="PF02460">
    <property type="entry name" value="Patched"/>
    <property type="match status" value="1"/>
</dbReference>
<evidence type="ECO:0000256" key="4">
    <source>
        <dbReference type="ARBA" id="ARBA00022989"/>
    </source>
</evidence>
<dbReference type="GO" id="GO:0018996">
    <property type="term" value="P:molting cycle, collagen and cuticulin-based cuticle"/>
    <property type="evidence" value="ECO:0007669"/>
    <property type="project" value="TreeGrafter"/>
</dbReference>
<dbReference type="InterPro" id="IPR051697">
    <property type="entry name" value="Patched_domain-protein"/>
</dbReference>